<dbReference type="Gene3D" id="3.90.25.10">
    <property type="entry name" value="UDP-galactose 4-epimerase, domain 1"/>
    <property type="match status" value="1"/>
</dbReference>
<evidence type="ECO:0000259" key="1">
    <source>
        <dbReference type="Pfam" id="PF05368"/>
    </source>
</evidence>
<name>A0A4Q1UAY7_RHILE</name>
<dbReference type="PANTHER" id="PTHR43162">
    <property type="match status" value="1"/>
</dbReference>
<dbReference type="AlphaFoldDB" id="A0A4Q1UAY7"/>
<comment type="caution">
    <text evidence="2">The sequence shown here is derived from an EMBL/GenBank/DDBJ whole genome shotgun (WGS) entry which is preliminary data.</text>
</comment>
<evidence type="ECO:0000313" key="2">
    <source>
        <dbReference type="EMBL" id="RXT28197.1"/>
    </source>
</evidence>
<dbReference type="EMBL" id="MZMU01000003">
    <property type="protein sequence ID" value="RXT28197.1"/>
    <property type="molecule type" value="Genomic_DNA"/>
</dbReference>
<dbReference type="InterPro" id="IPR036291">
    <property type="entry name" value="NAD(P)-bd_dom_sf"/>
</dbReference>
<protein>
    <submittedName>
        <fullName evidence="2">NmrA family transcriptional regulator</fullName>
    </submittedName>
</protein>
<sequence>MQTSEIVLVGGSGKTGGRIIKRLEERGLTVRAASRSSARPFDWEDRSSWRGALEGASSAYVAFQPDLAVAWAAEAIEALAKVAVECGLEHIVLLSGRGEEGAQRSEAALTASGINTTILRASWFCQNFSEGAFAEQIIGGRLQLPAGEIGEPFIDADDIADAAVAALTDPRHRNQTYELTGPRALTFRQAVAEIAEIAAVAAVAGRPIEYEQVSMADFTGGLAAAGLPQGLIDLLEELFGQVLDGRNSNVMGGVAEILGRPATDFSQYARRTAATGLWSA</sequence>
<reference evidence="2 3" key="1">
    <citation type="submission" date="2017-03" db="EMBL/GenBank/DDBJ databases">
        <authorList>
            <person name="Safronova V.I."/>
            <person name="Sazanova A.L."/>
            <person name="Chirak E.R."/>
        </authorList>
    </citation>
    <scope>NUCLEOTIDE SEQUENCE [LARGE SCALE GENOMIC DNA]</scope>
    <source>
        <strain evidence="2 3">Tri-43</strain>
    </source>
</reference>
<dbReference type="SUPFAM" id="SSF51735">
    <property type="entry name" value="NAD(P)-binding Rossmann-fold domains"/>
    <property type="match status" value="1"/>
</dbReference>
<dbReference type="Proteomes" id="UP000290767">
    <property type="component" value="Unassembled WGS sequence"/>
</dbReference>
<evidence type="ECO:0000313" key="3">
    <source>
        <dbReference type="Proteomes" id="UP000290767"/>
    </source>
</evidence>
<dbReference type="RefSeq" id="WP_129417783.1">
    <property type="nucleotide sequence ID" value="NZ_MZMU01000003.1"/>
</dbReference>
<gene>
    <name evidence="2" type="ORF">B5P46_05170</name>
</gene>
<dbReference type="InterPro" id="IPR051604">
    <property type="entry name" value="Ergot_Alk_Oxidoreductase"/>
</dbReference>
<feature type="domain" description="NmrA-like" evidence="1">
    <location>
        <begin position="3"/>
        <end position="220"/>
    </location>
</feature>
<dbReference type="Pfam" id="PF05368">
    <property type="entry name" value="NmrA"/>
    <property type="match status" value="1"/>
</dbReference>
<dbReference type="InterPro" id="IPR008030">
    <property type="entry name" value="NmrA-like"/>
</dbReference>
<accession>A0A4Q1UAY7</accession>
<dbReference type="PANTHER" id="PTHR43162:SF1">
    <property type="entry name" value="PRESTALK A DIFFERENTIATION PROTEIN A"/>
    <property type="match status" value="1"/>
</dbReference>
<organism evidence="2 3">
    <name type="scientific">Rhizobium leguminosarum</name>
    <dbReference type="NCBI Taxonomy" id="384"/>
    <lineage>
        <taxon>Bacteria</taxon>
        <taxon>Pseudomonadati</taxon>
        <taxon>Pseudomonadota</taxon>
        <taxon>Alphaproteobacteria</taxon>
        <taxon>Hyphomicrobiales</taxon>
        <taxon>Rhizobiaceae</taxon>
        <taxon>Rhizobium/Agrobacterium group</taxon>
        <taxon>Rhizobium</taxon>
    </lineage>
</organism>
<proteinExistence type="predicted"/>
<dbReference type="Gene3D" id="3.40.50.720">
    <property type="entry name" value="NAD(P)-binding Rossmann-like Domain"/>
    <property type="match status" value="1"/>
</dbReference>